<sequence length="78" mass="8486">MKTEEQKKKEGTKDEGERGKSVDGGRKRGQGTEENEQLKINNISLAPSSLFSLTLLPEVLLRTALASRKPTSHHLGAG</sequence>
<evidence type="ECO:0000313" key="2">
    <source>
        <dbReference type="EMBL" id="KAK7478203.1"/>
    </source>
</evidence>
<comment type="caution">
    <text evidence="2">The sequence shown here is derived from an EMBL/GenBank/DDBJ whole genome shotgun (WGS) entry which is preliminary data.</text>
</comment>
<organism evidence="2 3">
    <name type="scientific">Batillaria attramentaria</name>
    <dbReference type="NCBI Taxonomy" id="370345"/>
    <lineage>
        <taxon>Eukaryota</taxon>
        <taxon>Metazoa</taxon>
        <taxon>Spiralia</taxon>
        <taxon>Lophotrochozoa</taxon>
        <taxon>Mollusca</taxon>
        <taxon>Gastropoda</taxon>
        <taxon>Caenogastropoda</taxon>
        <taxon>Sorbeoconcha</taxon>
        <taxon>Cerithioidea</taxon>
        <taxon>Batillariidae</taxon>
        <taxon>Batillaria</taxon>
    </lineage>
</organism>
<feature type="region of interest" description="Disordered" evidence="1">
    <location>
        <begin position="1"/>
        <end position="39"/>
    </location>
</feature>
<dbReference type="Proteomes" id="UP001519460">
    <property type="component" value="Unassembled WGS sequence"/>
</dbReference>
<dbReference type="EMBL" id="JACVVK020000331">
    <property type="protein sequence ID" value="KAK7478203.1"/>
    <property type="molecule type" value="Genomic_DNA"/>
</dbReference>
<proteinExistence type="predicted"/>
<feature type="compositionally biased region" description="Basic and acidic residues" evidence="1">
    <location>
        <begin position="1"/>
        <end position="26"/>
    </location>
</feature>
<reference evidence="2 3" key="1">
    <citation type="journal article" date="2023" name="Sci. Data">
        <title>Genome assembly of the Korean intertidal mud-creeper Batillaria attramentaria.</title>
        <authorList>
            <person name="Patra A.K."/>
            <person name="Ho P.T."/>
            <person name="Jun S."/>
            <person name="Lee S.J."/>
            <person name="Kim Y."/>
            <person name="Won Y.J."/>
        </authorList>
    </citation>
    <scope>NUCLEOTIDE SEQUENCE [LARGE SCALE GENOMIC DNA]</scope>
    <source>
        <strain evidence="2">Wonlab-2016</strain>
    </source>
</reference>
<evidence type="ECO:0000313" key="3">
    <source>
        <dbReference type="Proteomes" id="UP001519460"/>
    </source>
</evidence>
<name>A0ABD0JTJ1_9CAEN</name>
<gene>
    <name evidence="2" type="ORF">BaRGS_00030564</name>
</gene>
<protein>
    <submittedName>
        <fullName evidence="2">Uncharacterized protein</fullName>
    </submittedName>
</protein>
<keyword evidence="3" id="KW-1185">Reference proteome</keyword>
<evidence type="ECO:0000256" key="1">
    <source>
        <dbReference type="SAM" id="MobiDB-lite"/>
    </source>
</evidence>
<dbReference type="AlphaFoldDB" id="A0ABD0JTJ1"/>
<accession>A0ABD0JTJ1</accession>